<dbReference type="AlphaFoldDB" id="A0A150M6Z9"/>
<dbReference type="Pfam" id="PF06491">
    <property type="entry name" value="Disulph_isomer"/>
    <property type="match status" value="1"/>
</dbReference>
<dbReference type="InterPro" id="IPR009474">
    <property type="entry name" value="BrxB/BrxA"/>
</dbReference>
<dbReference type="Gene3D" id="3.40.30.10">
    <property type="entry name" value="Glutaredoxin"/>
    <property type="match status" value="1"/>
</dbReference>
<dbReference type="PANTHER" id="PTHR40052">
    <property type="entry name" value="UPF0403 PROTEIN YQIW-RELATED"/>
    <property type="match status" value="1"/>
</dbReference>
<comment type="caution">
    <text evidence="2">The sequence shown here is derived from an EMBL/GenBank/DDBJ whole genome shotgun (WGS) entry which is preliminary data.</text>
</comment>
<protein>
    <recommendedName>
        <fullName evidence="4">BrxA/BrxB family bacilliredoxin</fullName>
    </recommendedName>
</protein>
<dbReference type="NCBIfam" id="TIGR04191">
    <property type="entry name" value="YphP_YqiW"/>
    <property type="match status" value="1"/>
</dbReference>
<accession>A0A150M6Z9</accession>
<dbReference type="EMBL" id="LQYT01000036">
    <property type="protein sequence ID" value="KYD20131.1"/>
    <property type="molecule type" value="Genomic_DNA"/>
</dbReference>
<evidence type="ECO:0000256" key="1">
    <source>
        <dbReference type="ARBA" id="ARBA00038305"/>
    </source>
</evidence>
<evidence type="ECO:0000313" key="3">
    <source>
        <dbReference type="Proteomes" id="UP000075683"/>
    </source>
</evidence>
<evidence type="ECO:0008006" key="4">
    <source>
        <dbReference type="Google" id="ProtNLM"/>
    </source>
</evidence>
<dbReference type="Proteomes" id="UP000075683">
    <property type="component" value="Unassembled WGS sequence"/>
</dbReference>
<dbReference type="STRING" id="301148.B4135_1906"/>
<proteinExistence type="inferred from homology"/>
<gene>
    <name evidence="2" type="ORF">B4135_1906</name>
</gene>
<organism evidence="2 3">
    <name type="scientific">Caldibacillus debilis</name>
    <dbReference type="NCBI Taxonomy" id="301148"/>
    <lineage>
        <taxon>Bacteria</taxon>
        <taxon>Bacillati</taxon>
        <taxon>Bacillota</taxon>
        <taxon>Bacilli</taxon>
        <taxon>Bacillales</taxon>
        <taxon>Bacillaceae</taxon>
        <taxon>Caldibacillus</taxon>
    </lineage>
</organism>
<evidence type="ECO:0000313" key="2">
    <source>
        <dbReference type="EMBL" id="KYD20131.1"/>
    </source>
</evidence>
<reference evidence="2 3" key="1">
    <citation type="submission" date="2016-01" db="EMBL/GenBank/DDBJ databases">
        <title>Draft Genome Sequences of Seven Thermophilic Sporeformers Isolated from Foods.</title>
        <authorList>
            <person name="Berendsen E.M."/>
            <person name="Wells-Bennik M.H."/>
            <person name="Krawcyk A.O."/>
            <person name="De Jong A."/>
            <person name="Holsappel S."/>
            <person name="Eijlander R.T."/>
            <person name="Kuipers O.P."/>
        </authorList>
    </citation>
    <scope>NUCLEOTIDE SEQUENCE [LARGE SCALE GENOMIC DNA]</scope>
    <source>
        <strain evidence="2 3">B4135</strain>
    </source>
</reference>
<sequence length="199" mass="22824">MTARFSAPSIIIRELGVWIMLSPVFPFSPVFKPFLLKKFFFSCYDVDKDRRRGTMTMDFQLFMEDYVQRARDEIVAAGFRELRTPEEVDEALNRKGTTLVMVNSVCGCAGGIARPAVKYALDYDKRPDHLVTVFAGQDREATERAREYFVGYPPSSPSFALLKDGKICAMVERHEIEGHEVVSVVRRLQELFDQYCDEV</sequence>
<comment type="similarity">
    <text evidence="1">Belongs to the bacilliredoxin family.</text>
</comment>
<name>A0A150M6Z9_9BACI</name>
<dbReference type="PATRIC" id="fig|301148.3.peg.2942"/>
<dbReference type="PANTHER" id="PTHR40052:SF1">
    <property type="entry name" value="BACILLIREDOXIN BRXB"/>
    <property type="match status" value="1"/>
</dbReference>